<dbReference type="Proteomes" id="UP001204144">
    <property type="component" value="Unassembled WGS sequence"/>
</dbReference>
<dbReference type="InterPro" id="IPR052559">
    <property type="entry name" value="V-haloperoxidase"/>
</dbReference>
<dbReference type="Pfam" id="PF01569">
    <property type="entry name" value="PAP2"/>
    <property type="match status" value="1"/>
</dbReference>
<dbReference type="PANTHER" id="PTHR34599">
    <property type="entry name" value="PEROXIDASE-RELATED"/>
    <property type="match status" value="1"/>
</dbReference>
<protein>
    <submittedName>
        <fullName evidence="2">Phosphatase PAP2 family protein</fullName>
    </submittedName>
</protein>
<dbReference type="PANTHER" id="PTHR34599:SF1">
    <property type="entry name" value="PHOSPHATIDIC ACID PHOSPHATASE TYPE 2_HALOPEROXIDASE DOMAIN-CONTAINING PROTEIN"/>
    <property type="match status" value="1"/>
</dbReference>
<dbReference type="InterPro" id="IPR000326">
    <property type="entry name" value="PAP2/HPO"/>
</dbReference>
<sequence length="450" mass="50553">MKSNIYILFLVVVFSFVGCKDTEKVPDPVELEISNVVADKWAEMTLRHLKAQQLKTPTYVSRSLGYIGLTMYESVVNGSIVYQSVAPQLNGLGTLPKPEKDKAYDWETSLNAGQAYIIKQMWQHAMATDNKRLDSLENAIYAERNLVVTDTATIGRSKRYGLSVAKAIYEWSKTDGGHLGYLTNFDPKYVFPRTTMNWTPPMNGQSSVLMPLHPHWGKNRTFTSTNSQLSIPEMIPYSDDKNSAFYKEFKEVYDIQLSLTQTQKEIANWWGDDPSETYAPPGHSYSLALQILRVKKPNLFTAAESFAKVGMSVADAFINCWKCKYTYHSIRPAAYIRKNIKGSFEQFWPEPPFPAFASGHATQASSAAEALISVYGDNVAFDDMTHVGRPKDIFRNVEYKKRSFTSISQTAIECGISRLYGGIHTSQDNEVGLAEGKKIGGNINALSWKK</sequence>
<gene>
    <name evidence="2" type="ORF">EGI31_18775</name>
</gene>
<feature type="domain" description="Phosphatidic acid phosphatase type 2/haloperoxidase" evidence="1">
    <location>
        <begin position="323"/>
        <end position="434"/>
    </location>
</feature>
<name>A0AAE3H4X6_9BACT</name>
<dbReference type="RefSeq" id="WP_255038670.1">
    <property type="nucleotide sequence ID" value="NZ_RJUF01000179.1"/>
</dbReference>
<keyword evidence="3" id="KW-1185">Reference proteome</keyword>
<dbReference type="CDD" id="cd03398">
    <property type="entry name" value="PAP2_haloperoxidase"/>
    <property type="match status" value="1"/>
</dbReference>
<dbReference type="Gene3D" id="1.10.606.20">
    <property type="match status" value="1"/>
</dbReference>
<dbReference type="AlphaFoldDB" id="A0AAE3H4X6"/>
<organism evidence="2 3">
    <name type="scientific">Lacihabitans soyangensis</name>
    <dbReference type="NCBI Taxonomy" id="869394"/>
    <lineage>
        <taxon>Bacteria</taxon>
        <taxon>Pseudomonadati</taxon>
        <taxon>Bacteroidota</taxon>
        <taxon>Cytophagia</taxon>
        <taxon>Cytophagales</taxon>
        <taxon>Leadbetterellaceae</taxon>
        <taxon>Lacihabitans</taxon>
    </lineage>
</organism>
<dbReference type="EMBL" id="RJUF01000179">
    <property type="protein sequence ID" value="MCP9764983.1"/>
    <property type="molecule type" value="Genomic_DNA"/>
</dbReference>
<dbReference type="PROSITE" id="PS51257">
    <property type="entry name" value="PROKAR_LIPOPROTEIN"/>
    <property type="match status" value="1"/>
</dbReference>
<evidence type="ECO:0000313" key="2">
    <source>
        <dbReference type="EMBL" id="MCP9764983.1"/>
    </source>
</evidence>
<proteinExistence type="predicted"/>
<evidence type="ECO:0000259" key="1">
    <source>
        <dbReference type="Pfam" id="PF01569"/>
    </source>
</evidence>
<comment type="caution">
    <text evidence="2">The sequence shown here is derived from an EMBL/GenBank/DDBJ whole genome shotgun (WGS) entry which is preliminary data.</text>
</comment>
<accession>A0AAE3H4X6</accession>
<reference evidence="2 3" key="1">
    <citation type="submission" date="2018-11" db="EMBL/GenBank/DDBJ databases">
        <title>Novel bacteria species description.</title>
        <authorList>
            <person name="Han J.-H."/>
        </authorList>
    </citation>
    <scope>NUCLEOTIDE SEQUENCE [LARGE SCALE GENOMIC DNA]</scope>
    <source>
        <strain evidence="2 3">KCTC23259</strain>
    </source>
</reference>
<dbReference type="SUPFAM" id="SSF48317">
    <property type="entry name" value="Acid phosphatase/Vanadium-dependent haloperoxidase"/>
    <property type="match status" value="1"/>
</dbReference>
<evidence type="ECO:0000313" key="3">
    <source>
        <dbReference type="Proteomes" id="UP001204144"/>
    </source>
</evidence>
<dbReference type="InterPro" id="IPR036938">
    <property type="entry name" value="PAP2/HPO_sf"/>
</dbReference>